<dbReference type="AlphaFoldDB" id="A0A1Z5IAG4"/>
<dbReference type="InterPro" id="IPR039564">
    <property type="entry name" value="Peptidase_C39-like"/>
</dbReference>
<dbReference type="RefSeq" id="WP_225360210.1">
    <property type="nucleotide sequence ID" value="NZ_BCMF01000003.1"/>
</dbReference>
<protein>
    <recommendedName>
        <fullName evidence="1">Peptidase C39-like domain-containing protein</fullName>
    </recommendedName>
</protein>
<sequence>MKLSKFLFGTTIGLAAGLLTLYYKQDQTVHAPAKKANTKIFDDFSAVDLGEFTDHLTLAAADPAALVLEQNEDEYVSEGSLTTPAFELPQFKQLVASWNALTPDGTAVQVEARINQAGRWSAWHSWGKWSTKALSGSVKHDRQDSLAGIDTDTLTVKAGVGDKAQLRVHLYTDNPQQTPVLKLVAASVKPLHQDLMVDSHEVTVDKVVATPAYSQEIRDPKLAPGICSPTTVSMAINRQNADILPEELALHNLDTTYNGFGNWSFSTAAAGSMGYRSYTAYTNIDGLRRQIAAGYPVGVSVQYTNNPDNGELPYVENATGDTTGHLLLVTGFTKLNGIDYVAVNDSYADSDADAKRLYRLDQFSEAWHSRIAYIIGANYRGYERLMQPNRESAELTASDEQTAFTLRVAGETISLTPQMIHQTDPVDSKATTIAYTLDDGGQFETTAQQHFDYADVDDEGRIKLNLAEIKQAHPNANTLTIYVVRMVAPTLVATILLTDQDA</sequence>
<name>A0A1Z5IAG4_9LACO</name>
<accession>A0A1Z5IAG4</accession>
<organism evidence="2 3">
    <name type="scientific">Secundilactobacillus mixtipabuli</name>
    <dbReference type="NCBI Taxonomy" id="1435342"/>
    <lineage>
        <taxon>Bacteria</taxon>
        <taxon>Bacillati</taxon>
        <taxon>Bacillota</taxon>
        <taxon>Bacilli</taxon>
        <taxon>Lactobacillales</taxon>
        <taxon>Lactobacillaceae</taxon>
        <taxon>Secundilactobacillus</taxon>
    </lineage>
</organism>
<keyword evidence="3" id="KW-1185">Reference proteome</keyword>
<dbReference type="Gene3D" id="3.90.70.10">
    <property type="entry name" value="Cysteine proteinases"/>
    <property type="match status" value="1"/>
</dbReference>
<gene>
    <name evidence="2" type="ORF">IWT30_00765</name>
</gene>
<evidence type="ECO:0000313" key="2">
    <source>
        <dbReference type="EMBL" id="GAW98806.1"/>
    </source>
</evidence>
<dbReference type="Proteomes" id="UP000198374">
    <property type="component" value="Unassembled WGS sequence"/>
</dbReference>
<comment type="caution">
    <text evidence="2">The sequence shown here is derived from an EMBL/GenBank/DDBJ whole genome shotgun (WGS) entry which is preliminary data.</text>
</comment>
<dbReference type="EMBL" id="BCMF01000003">
    <property type="protein sequence ID" value="GAW98806.1"/>
    <property type="molecule type" value="Genomic_DNA"/>
</dbReference>
<dbReference type="Pfam" id="PF13529">
    <property type="entry name" value="Peptidase_C39_2"/>
    <property type="match status" value="1"/>
</dbReference>
<proteinExistence type="predicted"/>
<evidence type="ECO:0000259" key="1">
    <source>
        <dbReference type="Pfam" id="PF13529"/>
    </source>
</evidence>
<reference evidence="2 3" key="1">
    <citation type="submission" date="2015-11" db="EMBL/GenBank/DDBJ databases">
        <title>Draft genome sequences of new species of the genus Lactobacillus isolated from orchardgrass silage.</title>
        <authorList>
            <person name="Tohno M."/>
            <person name="Tanizawa Y."/>
            <person name="Arita M."/>
        </authorList>
    </citation>
    <scope>NUCLEOTIDE SEQUENCE [LARGE SCALE GENOMIC DNA]</scope>
    <source>
        <strain evidence="2 3">IWT30</strain>
    </source>
</reference>
<evidence type="ECO:0000313" key="3">
    <source>
        <dbReference type="Proteomes" id="UP000198374"/>
    </source>
</evidence>
<feature type="domain" description="Peptidase C39-like" evidence="1">
    <location>
        <begin position="211"/>
        <end position="347"/>
    </location>
</feature>